<organism evidence="2 3">
    <name type="scientific">Cyclocybe aegerita</name>
    <name type="common">Black poplar mushroom</name>
    <name type="synonym">Agrocybe aegerita</name>
    <dbReference type="NCBI Taxonomy" id="1973307"/>
    <lineage>
        <taxon>Eukaryota</taxon>
        <taxon>Fungi</taxon>
        <taxon>Dikarya</taxon>
        <taxon>Basidiomycota</taxon>
        <taxon>Agaricomycotina</taxon>
        <taxon>Agaricomycetes</taxon>
        <taxon>Agaricomycetidae</taxon>
        <taxon>Agaricales</taxon>
        <taxon>Agaricineae</taxon>
        <taxon>Bolbitiaceae</taxon>
        <taxon>Cyclocybe</taxon>
    </lineage>
</organism>
<evidence type="ECO:0000313" key="2">
    <source>
        <dbReference type="EMBL" id="CAA7265615.1"/>
    </source>
</evidence>
<dbReference type="Proteomes" id="UP000467700">
    <property type="component" value="Unassembled WGS sequence"/>
</dbReference>
<dbReference type="AlphaFoldDB" id="A0A8S0W0Q1"/>
<evidence type="ECO:0000313" key="3">
    <source>
        <dbReference type="Proteomes" id="UP000467700"/>
    </source>
</evidence>
<keyword evidence="3" id="KW-1185">Reference proteome</keyword>
<evidence type="ECO:0000256" key="1">
    <source>
        <dbReference type="SAM" id="MobiDB-lite"/>
    </source>
</evidence>
<dbReference type="EMBL" id="CACVBS010000050">
    <property type="protein sequence ID" value="CAA7265615.1"/>
    <property type="molecule type" value="Genomic_DNA"/>
</dbReference>
<proteinExistence type="predicted"/>
<sequence>MSPPNTNSIDSTHGVAATQSGPVISVNALNLYYIDPEICMDATVEVYQKSTLDDIRTQAHQKIQEHLADVCEKAQLDAERHMLLGPESIVLFSNRLGYRSFERQDPKAPVMAATLVAEGDHVCAIVPPWGKLGKTPPSDAAFVPDDLESHFLLPLIDRQYTLKDDIEKGETEIHKRSEIIKKEREKNRELRTALEAEQKATEMKVKEAVCAMEKGMRKMEDMADELRQALKEERERNKRALEEERSERERALREERSERERALEEERERNKRALEEERERTSNELDQLKQAQASFQLQMRTILDDIQGALAKQANLSIDDTPSRAWRRYLDEKSSWTIDDRIKYTRGLIKNKPTFANIAASNHALKIICESASAIRKAGNTAAHPSFDSAVKYDALKAEVETSLIRDTEKEAIHAIIESLAKMYL</sequence>
<comment type="caution">
    <text evidence="2">The sequence shown here is derived from an EMBL/GenBank/DDBJ whole genome shotgun (WGS) entry which is preliminary data.</text>
</comment>
<gene>
    <name evidence="2" type="ORF">AAE3_LOCUS7918</name>
</gene>
<name>A0A8S0W0Q1_CYCAE</name>
<accession>A0A8S0W0Q1</accession>
<feature type="region of interest" description="Disordered" evidence="1">
    <location>
        <begin position="235"/>
        <end position="285"/>
    </location>
</feature>
<protein>
    <submittedName>
        <fullName evidence="2">Uncharacterized protein</fullName>
    </submittedName>
</protein>
<reference evidence="2 3" key="1">
    <citation type="submission" date="2020-01" db="EMBL/GenBank/DDBJ databases">
        <authorList>
            <person name="Gupta K D."/>
        </authorList>
    </citation>
    <scope>NUCLEOTIDE SEQUENCE [LARGE SCALE GENOMIC DNA]</scope>
</reference>